<proteinExistence type="inferred from homology"/>
<dbReference type="SUPFAM" id="SSF55174">
    <property type="entry name" value="Alpha-L RNA-binding motif"/>
    <property type="match status" value="1"/>
</dbReference>
<dbReference type="PROSITE" id="PS50889">
    <property type="entry name" value="S4"/>
    <property type="match status" value="1"/>
</dbReference>
<evidence type="ECO:0000256" key="3">
    <source>
        <dbReference type="PROSITE-ProRule" id="PRU00182"/>
    </source>
</evidence>
<dbReference type="SUPFAM" id="SSF53335">
    <property type="entry name" value="S-adenosyl-L-methionine-dependent methyltransferases"/>
    <property type="match status" value="1"/>
</dbReference>
<evidence type="ECO:0000313" key="6">
    <source>
        <dbReference type="EMBL" id="GLK78204.1"/>
    </source>
</evidence>
<dbReference type="PIRSF" id="PIRSF005578">
    <property type="entry name" value="TlyA"/>
    <property type="match status" value="1"/>
</dbReference>
<evidence type="ECO:0000259" key="4">
    <source>
        <dbReference type="Pfam" id="PF01479"/>
    </source>
</evidence>
<protein>
    <submittedName>
        <fullName evidence="6">TlyA family rRNA (Cytidine-2'-O)-methyltransferase</fullName>
    </submittedName>
</protein>
<keyword evidence="7" id="KW-1185">Reference proteome</keyword>
<dbReference type="EMBL" id="BSFK01000016">
    <property type="protein sequence ID" value="GLK78204.1"/>
    <property type="molecule type" value="Genomic_DNA"/>
</dbReference>
<dbReference type="PANTHER" id="PTHR32319:SF0">
    <property type="entry name" value="BACTERIAL HEMOLYSIN-LIKE PROTEIN"/>
    <property type="match status" value="1"/>
</dbReference>
<dbReference type="GO" id="GO:0003723">
    <property type="term" value="F:RNA binding"/>
    <property type="evidence" value="ECO:0007669"/>
    <property type="project" value="UniProtKB-KW"/>
</dbReference>
<dbReference type="InterPro" id="IPR029063">
    <property type="entry name" value="SAM-dependent_MTases_sf"/>
</dbReference>
<dbReference type="InterPro" id="IPR002942">
    <property type="entry name" value="S4_RNA-bd"/>
</dbReference>
<dbReference type="Gene3D" id="3.10.290.10">
    <property type="entry name" value="RNA-binding S4 domain"/>
    <property type="match status" value="1"/>
</dbReference>
<dbReference type="Pfam" id="PF01479">
    <property type="entry name" value="S4"/>
    <property type="match status" value="1"/>
</dbReference>
<evidence type="ECO:0000256" key="1">
    <source>
        <dbReference type="ARBA" id="ARBA00022884"/>
    </source>
</evidence>
<dbReference type="InterPro" id="IPR036986">
    <property type="entry name" value="S4_RNA-bd_sf"/>
</dbReference>
<evidence type="ECO:0000313" key="7">
    <source>
        <dbReference type="Proteomes" id="UP001143364"/>
    </source>
</evidence>
<reference evidence="6" key="2">
    <citation type="submission" date="2023-01" db="EMBL/GenBank/DDBJ databases">
        <authorList>
            <person name="Sun Q."/>
            <person name="Evtushenko L."/>
        </authorList>
    </citation>
    <scope>NUCLEOTIDE SEQUENCE</scope>
    <source>
        <strain evidence="6">VKM B-2555</strain>
    </source>
</reference>
<gene>
    <name evidence="6" type="ORF">GCM10008171_34580</name>
</gene>
<evidence type="ECO:0000259" key="5">
    <source>
        <dbReference type="Pfam" id="PF01728"/>
    </source>
</evidence>
<dbReference type="Gene3D" id="3.40.50.150">
    <property type="entry name" value="Vaccinia Virus protein VP39"/>
    <property type="match status" value="1"/>
</dbReference>
<dbReference type="InterPro" id="IPR002877">
    <property type="entry name" value="RNA_MeTrfase_FtsJ_dom"/>
</dbReference>
<evidence type="ECO:0000256" key="2">
    <source>
        <dbReference type="ARBA" id="ARBA00029460"/>
    </source>
</evidence>
<name>A0A9W6N4J4_9HYPH</name>
<organism evidence="6 7">
    <name type="scientific">Methylopila jiangsuensis</name>
    <dbReference type="NCBI Taxonomy" id="586230"/>
    <lineage>
        <taxon>Bacteria</taxon>
        <taxon>Pseudomonadati</taxon>
        <taxon>Pseudomonadota</taxon>
        <taxon>Alphaproteobacteria</taxon>
        <taxon>Hyphomicrobiales</taxon>
        <taxon>Methylopilaceae</taxon>
        <taxon>Methylopila</taxon>
    </lineage>
</organism>
<dbReference type="PANTHER" id="PTHR32319">
    <property type="entry name" value="BACTERIAL HEMOLYSIN-LIKE PROTEIN"/>
    <property type="match status" value="1"/>
</dbReference>
<dbReference type="InterPro" id="IPR047048">
    <property type="entry name" value="TlyA"/>
</dbReference>
<feature type="domain" description="RNA-binding S4" evidence="4">
    <location>
        <begin position="10"/>
        <end position="56"/>
    </location>
</feature>
<dbReference type="NCBIfam" id="TIGR00478">
    <property type="entry name" value="tly"/>
    <property type="match status" value="1"/>
</dbReference>
<dbReference type="AlphaFoldDB" id="A0A9W6N4J4"/>
<dbReference type="Pfam" id="PF01728">
    <property type="entry name" value="FtsJ"/>
    <property type="match status" value="1"/>
</dbReference>
<keyword evidence="1 3" id="KW-0694">RNA-binding</keyword>
<feature type="domain" description="Ribosomal RNA methyltransferase FtsJ" evidence="5">
    <location>
        <begin position="65"/>
        <end position="247"/>
    </location>
</feature>
<dbReference type="GO" id="GO:0008168">
    <property type="term" value="F:methyltransferase activity"/>
    <property type="evidence" value="ECO:0007669"/>
    <property type="project" value="InterPro"/>
</dbReference>
<dbReference type="CDD" id="cd02440">
    <property type="entry name" value="AdoMet_MTases"/>
    <property type="match status" value="1"/>
</dbReference>
<reference evidence="6" key="1">
    <citation type="journal article" date="2014" name="Int. J. Syst. Evol. Microbiol.">
        <title>Complete genome sequence of Corynebacterium casei LMG S-19264T (=DSM 44701T), isolated from a smear-ripened cheese.</title>
        <authorList>
            <consortium name="US DOE Joint Genome Institute (JGI-PGF)"/>
            <person name="Walter F."/>
            <person name="Albersmeier A."/>
            <person name="Kalinowski J."/>
            <person name="Ruckert C."/>
        </authorList>
    </citation>
    <scope>NUCLEOTIDE SEQUENCE</scope>
    <source>
        <strain evidence="6">VKM B-2555</strain>
    </source>
</reference>
<dbReference type="Proteomes" id="UP001143364">
    <property type="component" value="Unassembled WGS sequence"/>
</dbReference>
<dbReference type="RefSeq" id="WP_271206008.1">
    <property type="nucleotide sequence ID" value="NZ_BSFK01000016.1"/>
</dbReference>
<accession>A0A9W6N4J4</accession>
<dbReference type="InterPro" id="IPR004538">
    <property type="entry name" value="Hemolysin_A/TlyA"/>
</dbReference>
<comment type="caution">
    <text evidence="6">The sequence shown here is derived from an EMBL/GenBank/DDBJ whole genome shotgun (WGS) entry which is preliminary data.</text>
</comment>
<dbReference type="GO" id="GO:0032259">
    <property type="term" value="P:methylation"/>
    <property type="evidence" value="ECO:0007669"/>
    <property type="project" value="InterPro"/>
</dbReference>
<sequence>MSQPTPSLRRRADQLLVERGLFESRAKAQAAIAAGGVTADGRTVARASDMVAPDATISAVPAHPYVSRGGVKLAHALDVFSIDVAGRHALDVGASTGGFSQVLLERGAAHVTAVDVGRDQLHPSLRGHPRLSSLEETDIRALDRGRLPAPPSLVVCDVSFAPLAAVLPAALALARPDATLVALVKPQFEVGKRDIGKNGVVKDAGARERVVEAARALAADMRFAELGVVPSPIAGGDGNVEYLLGARRGNG</sequence>
<comment type="similarity">
    <text evidence="2">Belongs to the TlyA family.</text>
</comment>